<dbReference type="PANTHER" id="PTHR43101">
    <property type="entry name" value="BETA-FRUCTOSIDASE"/>
    <property type="match status" value="1"/>
</dbReference>
<evidence type="ECO:0000256" key="2">
    <source>
        <dbReference type="ARBA" id="ARBA00022801"/>
    </source>
</evidence>
<keyword evidence="2 5" id="KW-0378">Hydrolase</keyword>
<dbReference type="KEGG" id="lxl:KDY119_01174"/>
<dbReference type="AlphaFoldDB" id="A0A5P9QB64"/>
<keyword evidence="3 5" id="KW-0326">Glycosidase</keyword>
<evidence type="ECO:0000259" key="4">
    <source>
        <dbReference type="Pfam" id="PF00251"/>
    </source>
</evidence>
<feature type="domain" description="Glycosyl hydrolase family 32 N-terminal" evidence="4">
    <location>
        <begin position="41"/>
        <end position="231"/>
    </location>
</feature>
<dbReference type="GO" id="GO:0004564">
    <property type="term" value="F:beta-fructofuranosidase activity"/>
    <property type="evidence" value="ECO:0007669"/>
    <property type="project" value="UniProtKB-EC"/>
</dbReference>
<evidence type="ECO:0000313" key="5">
    <source>
        <dbReference type="EMBL" id="QFU97675.1"/>
    </source>
</evidence>
<dbReference type="OrthoDB" id="9759709at2"/>
<organism evidence="5 6">
    <name type="scientific">Luteimicrobium xylanilyticum</name>
    <dbReference type="NCBI Taxonomy" id="1133546"/>
    <lineage>
        <taxon>Bacteria</taxon>
        <taxon>Bacillati</taxon>
        <taxon>Actinomycetota</taxon>
        <taxon>Actinomycetes</taxon>
        <taxon>Micrococcales</taxon>
        <taxon>Luteimicrobium</taxon>
    </lineage>
</organism>
<dbReference type="SUPFAM" id="SSF75005">
    <property type="entry name" value="Arabinanase/levansucrase/invertase"/>
    <property type="match status" value="1"/>
</dbReference>
<dbReference type="InterPro" id="IPR051214">
    <property type="entry name" value="GH32_Enzymes"/>
</dbReference>
<evidence type="ECO:0000256" key="1">
    <source>
        <dbReference type="ARBA" id="ARBA00009902"/>
    </source>
</evidence>
<dbReference type="EC" id="3.2.1.26" evidence="5"/>
<dbReference type="Pfam" id="PF00251">
    <property type="entry name" value="Glyco_hydro_32N"/>
    <property type="match status" value="1"/>
</dbReference>
<reference evidence="5 6" key="1">
    <citation type="submission" date="2019-10" db="EMBL/GenBank/DDBJ databases">
        <title>Genome sequence of Luteimicrobium xylanilyticum HY-24.</title>
        <authorList>
            <person name="Kim D.Y."/>
            <person name="Park H.-Y."/>
        </authorList>
    </citation>
    <scope>NUCLEOTIDE SEQUENCE [LARGE SCALE GENOMIC DNA]</scope>
    <source>
        <strain evidence="5 6">HY-24</strain>
    </source>
</reference>
<dbReference type="Proteomes" id="UP000326702">
    <property type="component" value="Chromosome"/>
</dbReference>
<protein>
    <submittedName>
        <fullName evidence="5">Beta-fructofuranosidase</fullName>
        <ecNumber evidence="5">3.2.1.26</ecNumber>
    </submittedName>
</protein>
<dbReference type="InterPro" id="IPR013148">
    <property type="entry name" value="Glyco_hydro_32_N"/>
</dbReference>
<dbReference type="Gene3D" id="2.115.10.20">
    <property type="entry name" value="Glycosyl hydrolase domain, family 43"/>
    <property type="match status" value="1"/>
</dbReference>
<evidence type="ECO:0000313" key="6">
    <source>
        <dbReference type="Proteomes" id="UP000326702"/>
    </source>
</evidence>
<dbReference type="CDD" id="cd18609">
    <property type="entry name" value="GH32-like"/>
    <property type="match status" value="1"/>
</dbReference>
<accession>A0A5P9QB64</accession>
<dbReference type="EMBL" id="CP045529">
    <property type="protein sequence ID" value="QFU97675.1"/>
    <property type="molecule type" value="Genomic_DNA"/>
</dbReference>
<proteinExistence type="inferred from homology"/>
<evidence type="ECO:0000256" key="3">
    <source>
        <dbReference type="ARBA" id="ARBA00023295"/>
    </source>
</evidence>
<dbReference type="RefSeq" id="WP_153022053.1">
    <property type="nucleotide sequence ID" value="NZ_BAABIH010000001.1"/>
</dbReference>
<keyword evidence="6" id="KW-1185">Reference proteome</keyword>
<gene>
    <name evidence="5" type="ORF">KDY119_01174</name>
</gene>
<dbReference type="PANTHER" id="PTHR43101:SF1">
    <property type="entry name" value="BETA-FRUCTOSIDASE"/>
    <property type="match status" value="1"/>
</dbReference>
<comment type="similarity">
    <text evidence="1">Belongs to the glycosyl hydrolase 32 family.</text>
</comment>
<sequence length="320" mass="34934">MLLLPDAWTWDCWFVDDGERCHAFYLKASRALHDPELRHLHASVGHAVSDDLRTWTELPDALVPSDEHGAFDDVATWTGSVVRDPQHGWRLFYTGRGSREPVERQRIGSAVSADLVTWHRDLSSGPVEADPRWYETWGSAGSPSGWGDEAWRDPWVFPDAGGRGWHLVATARSVAGDRLDRGVLGHAVSADLRTWTVTEPWTRPGEGFAQLEVPQLVQVEGRWALVFSCLPPELAGARRGTVPSCGMWAVAVDGPTGPFDLAGAAPLTDSSLYAGRVVEARDGSAQLLAFVQRDDAGRFVGGICDPLPVRWSGDVLVVGP</sequence>
<dbReference type="InterPro" id="IPR023296">
    <property type="entry name" value="Glyco_hydro_beta-prop_sf"/>
</dbReference>
<name>A0A5P9QB64_9MICO</name>